<feature type="binding site" evidence="7">
    <location>
        <begin position="267"/>
        <end position="276"/>
    </location>
    <ligand>
        <name>ATP</name>
        <dbReference type="ChEBI" id="CHEBI:30616"/>
    </ligand>
</feature>
<dbReference type="EMBL" id="CANTUO010000007">
    <property type="protein sequence ID" value="CAI5760617.1"/>
    <property type="molecule type" value="Genomic_DNA"/>
</dbReference>
<dbReference type="PANTHER" id="PTHR12592">
    <property type="entry name" value="ATP-DEPENDENT (S)-NAD(P)H-HYDRATE DEHYDRATASE FAMILY MEMBER"/>
    <property type="match status" value="1"/>
</dbReference>
<dbReference type="GO" id="GO:0110051">
    <property type="term" value="P:metabolite repair"/>
    <property type="evidence" value="ECO:0007669"/>
    <property type="project" value="TreeGrafter"/>
</dbReference>
<evidence type="ECO:0000256" key="3">
    <source>
        <dbReference type="ARBA" id="ARBA00022857"/>
    </source>
</evidence>
<feature type="binding site" evidence="7">
    <location>
        <position position="277"/>
    </location>
    <ligand>
        <name>(6S)-NADPHX</name>
        <dbReference type="ChEBI" id="CHEBI:64076"/>
    </ligand>
</feature>
<dbReference type="EC" id="4.2.1.93" evidence="7"/>
<evidence type="ECO:0000256" key="4">
    <source>
        <dbReference type="ARBA" id="ARBA00023027"/>
    </source>
</evidence>
<comment type="function">
    <text evidence="7">Catalyzes the dehydration of the S-form of NAD(P)HX at the expense of ATP, which is converted to ADP. Together with NAD(P)HX epimerase, which catalyzes the epimerization of the S- and R-forms, the enzyme allows the repair of both epimers of NAD(P)HX, a damaged form of NAD(P)H that is a result of enzymatic or heat-dependent hydration.</text>
</comment>
<evidence type="ECO:0000256" key="7">
    <source>
        <dbReference type="HAMAP-Rule" id="MF_03157"/>
    </source>
</evidence>
<reference evidence="9" key="1">
    <citation type="submission" date="2022-12" db="EMBL/GenBank/DDBJ databases">
        <authorList>
            <person name="Brejova B."/>
        </authorList>
    </citation>
    <scope>NUCLEOTIDE SEQUENCE</scope>
</reference>
<comment type="catalytic activity">
    <reaction evidence="6 7">
        <text>(6S)-NADPHX + ATP = ADP + phosphate + NADPH + H(+)</text>
        <dbReference type="Rhea" id="RHEA:32231"/>
        <dbReference type="ChEBI" id="CHEBI:15378"/>
        <dbReference type="ChEBI" id="CHEBI:30616"/>
        <dbReference type="ChEBI" id="CHEBI:43474"/>
        <dbReference type="ChEBI" id="CHEBI:57783"/>
        <dbReference type="ChEBI" id="CHEBI:64076"/>
        <dbReference type="ChEBI" id="CHEBI:456216"/>
        <dbReference type="EC" id="4.2.1.93"/>
    </reaction>
</comment>
<comment type="similarity">
    <text evidence="7">Belongs to the NnrD/CARKD family.</text>
</comment>
<feature type="binding site" evidence="7">
    <location>
        <begin position="204"/>
        <end position="210"/>
    </location>
    <ligand>
        <name>(6S)-NADPHX</name>
        <dbReference type="ChEBI" id="CHEBI:64076"/>
    </ligand>
</feature>
<dbReference type="Pfam" id="PF01256">
    <property type="entry name" value="Carb_kinase"/>
    <property type="match status" value="1"/>
</dbReference>
<evidence type="ECO:0000313" key="10">
    <source>
        <dbReference type="Proteomes" id="UP001152885"/>
    </source>
</evidence>
<keyword evidence="1 7" id="KW-0547">Nucleotide-binding</keyword>
<dbReference type="InterPro" id="IPR000631">
    <property type="entry name" value="CARKD"/>
</dbReference>
<accession>A0A9W4U1T5</accession>
<dbReference type="PROSITE" id="PS51383">
    <property type="entry name" value="YJEF_C_3"/>
    <property type="match status" value="1"/>
</dbReference>
<keyword evidence="10" id="KW-1185">Reference proteome</keyword>
<feature type="domain" description="YjeF C-terminal" evidence="8">
    <location>
        <begin position="10"/>
        <end position="352"/>
    </location>
</feature>
<evidence type="ECO:0000256" key="5">
    <source>
        <dbReference type="ARBA" id="ARBA00023239"/>
    </source>
</evidence>
<evidence type="ECO:0000313" key="9">
    <source>
        <dbReference type="EMBL" id="CAI5760617.1"/>
    </source>
</evidence>
<comment type="catalytic activity">
    <reaction evidence="7">
        <text>(6S)-NADHX + ATP = ADP + phosphate + NADH + H(+)</text>
        <dbReference type="Rhea" id="RHEA:19017"/>
        <dbReference type="ChEBI" id="CHEBI:15378"/>
        <dbReference type="ChEBI" id="CHEBI:30616"/>
        <dbReference type="ChEBI" id="CHEBI:43474"/>
        <dbReference type="ChEBI" id="CHEBI:57945"/>
        <dbReference type="ChEBI" id="CHEBI:64074"/>
        <dbReference type="ChEBI" id="CHEBI:456216"/>
        <dbReference type="EC" id="4.2.1.93"/>
    </reaction>
</comment>
<dbReference type="GO" id="GO:0005737">
    <property type="term" value="C:cytoplasm"/>
    <property type="evidence" value="ECO:0007669"/>
    <property type="project" value="UniProtKB-SubCell"/>
</dbReference>
<dbReference type="InterPro" id="IPR029056">
    <property type="entry name" value="Ribokinase-like"/>
</dbReference>
<evidence type="ECO:0000256" key="2">
    <source>
        <dbReference type="ARBA" id="ARBA00022840"/>
    </source>
</evidence>
<keyword evidence="3" id="KW-0521">NADP</keyword>
<dbReference type="PROSITE" id="PS01050">
    <property type="entry name" value="YJEF_C_2"/>
    <property type="match status" value="1"/>
</dbReference>
<dbReference type="Proteomes" id="UP001152885">
    <property type="component" value="Unassembled WGS sequence"/>
</dbReference>
<evidence type="ECO:0000259" key="8">
    <source>
        <dbReference type="PROSITE" id="PS51383"/>
    </source>
</evidence>
<organism evidence="9 10">
    <name type="scientific">Candida verbasci</name>
    <dbReference type="NCBI Taxonomy" id="1227364"/>
    <lineage>
        <taxon>Eukaryota</taxon>
        <taxon>Fungi</taxon>
        <taxon>Dikarya</taxon>
        <taxon>Ascomycota</taxon>
        <taxon>Saccharomycotina</taxon>
        <taxon>Pichiomycetes</taxon>
        <taxon>Debaryomycetaceae</taxon>
        <taxon>Candida/Lodderomyces clade</taxon>
        <taxon>Candida</taxon>
    </lineage>
</organism>
<keyword evidence="2 7" id="KW-0067">ATP-binding</keyword>
<dbReference type="SUPFAM" id="SSF53613">
    <property type="entry name" value="Ribokinase-like"/>
    <property type="match status" value="1"/>
</dbReference>
<evidence type="ECO:0000256" key="6">
    <source>
        <dbReference type="ARBA" id="ARBA00047472"/>
    </source>
</evidence>
<name>A0A9W4U1T5_9ASCO</name>
<keyword evidence="4 7" id="KW-0520">NAD</keyword>
<dbReference type="InterPro" id="IPR017953">
    <property type="entry name" value="Carbohydrate_kinase_pred_CS"/>
</dbReference>
<dbReference type="GO" id="GO:0047453">
    <property type="term" value="F:ATP-dependent NAD(P)H-hydrate dehydratase activity"/>
    <property type="evidence" value="ECO:0007669"/>
    <property type="project" value="UniProtKB-UniRule"/>
</dbReference>
<feature type="binding site" evidence="7">
    <location>
        <begin position="248"/>
        <end position="252"/>
    </location>
    <ligand>
        <name>ATP</name>
        <dbReference type="ChEBI" id="CHEBI:30616"/>
    </ligand>
</feature>
<comment type="caution">
    <text evidence="9">The sequence shown here is derived from an EMBL/GenBank/DDBJ whole genome shotgun (WGS) entry which is preliminary data.</text>
</comment>
<dbReference type="NCBIfam" id="TIGR00196">
    <property type="entry name" value="yjeF_cterm"/>
    <property type="match status" value="1"/>
</dbReference>
<dbReference type="Gene3D" id="3.40.1190.20">
    <property type="match status" value="1"/>
</dbReference>
<dbReference type="OrthoDB" id="8110916at2759"/>
<gene>
    <name evidence="9" type="ORF">CANVERA_P5126</name>
</gene>
<dbReference type="CDD" id="cd01171">
    <property type="entry name" value="YXKO-related"/>
    <property type="match status" value="1"/>
</dbReference>
<keyword evidence="7" id="KW-0963">Cytoplasm</keyword>
<proteinExistence type="inferred from homology"/>
<comment type="cofactor">
    <cofactor evidence="7">
        <name>Mg(2+)</name>
        <dbReference type="ChEBI" id="CHEBI:18420"/>
    </cofactor>
</comment>
<protein>
    <recommendedName>
        <fullName evidence="7">ATP-dependent (S)-NAD(P)H-hydrate dehydratase</fullName>
        <ecNumber evidence="7">4.2.1.93</ecNumber>
    </recommendedName>
    <alternativeName>
        <fullName evidence="7">ATP-dependent NAD(P)HX dehydratase</fullName>
    </alternativeName>
</protein>
<dbReference type="GO" id="GO:0005524">
    <property type="term" value="F:ATP binding"/>
    <property type="evidence" value="ECO:0007669"/>
    <property type="project" value="UniProtKB-KW"/>
</dbReference>
<dbReference type="GO" id="GO:0046496">
    <property type="term" value="P:nicotinamide nucleotide metabolic process"/>
    <property type="evidence" value="ECO:0007669"/>
    <property type="project" value="UniProtKB-UniRule"/>
</dbReference>
<keyword evidence="7" id="KW-0597">Phosphoprotein</keyword>
<sequence>MLRGKSQKELLQLSQQLIQPLLPHFYKGQAGKICVIGGCEDYTGAPYFSSHSSLLVGADLSHVICEKLAAPIIKTYSPDLMVHPYLYELNNYKPKNNQSQFNSELEKLKSNNSFEDILFNSNILNSIVDDEILPKILTLLERIDIVIIGPGFGRDILMLKTLIRLIEEIKVMNKPIIMDADALYLLSLNTNLIKNYKKAILTPNVMEFKRIANKLDIDINLNETNQEKIINETQLVSEKLGDLIIVRKGQCDIIANFKTFLISDFEASGKRVGGQGDTLTGSIATLVNWSNNYIDQFWDNKVELSQDDANLLACFAASSLVRKSSLKAFKKYERSLQTSNIHEFLNESYNELFGTSSKL</sequence>
<evidence type="ECO:0000256" key="1">
    <source>
        <dbReference type="ARBA" id="ARBA00022741"/>
    </source>
</evidence>
<comment type="subcellular location">
    <subcellularLocation>
        <location evidence="7">Cytoplasm</location>
    </subcellularLocation>
</comment>
<dbReference type="HAMAP" id="MF_01965">
    <property type="entry name" value="NADHX_dehydratase"/>
    <property type="match status" value="1"/>
</dbReference>
<dbReference type="PANTHER" id="PTHR12592:SF0">
    <property type="entry name" value="ATP-DEPENDENT (S)-NAD(P)H-HYDRATE DEHYDRATASE"/>
    <property type="match status" value="1"/>
</dbReference>
<feature type="binding site" evidence="7">
    <location>
        <position position="151"/>
    </location>
    <ligand>
        <name>(6S)-NADPHX</name>
        <dbReference type="ChEBI" id="CHEBI:64076"/>
    </ligand>
</feature>
<dbReference type="AlphaFoldDB" id="A0A9W4U1T5"/>
<keyword evidence="5 7" id="KW-0456">Lyase</keyword>